<evidence type="ECO:0000259" key="4">
    <source>
        <dbReference type="PROSITE" id="PS51084"/>
    </source>
</evidence>
<dbReference type="Pfam" id="PF01230">
    <property type="entry name" value="HIT"/>
    <property type="match status" value="1"/>
</dbReference>
<reference evidence="5 6" key="1">
    <citation type="submission" date="2020-08" db="EMBL/GenBank/DDBJ databases">
        <authorList>
            <person name="Criscuolo A."/>
        </authorList>
    </citation>
    <scope>NUCLEOTIDE SEQUENCE [LARGE SCALE GENOMIC DNA]</scope>
    <source>
        <strain evidence="5">CIP111764</strain>
    </source>
</reference>
<dbReference type="InterPro" id="IPR011146">
    <property type="entry name" value="HIT-like"/>
</dbReference>
<dbReference type="InterPro" id="IPR036265">
    <property type="entry name" value="HIT-like_sf"/>
</dbReference>
<evidence type="ECO:0000256" key="1">
    <source>
        <dbReference type="PIRSR" id="PIRSR601310-1"/>
    </source>
</evidence>
<dbReference type="Proteomes" id="UP000583387">
    <property type="component" value="Unassembled WGS sequence"/>
</dbReference>
<dbReference type="AlphaFoldDB" id="A0A7U7EMK1"/>
<dbReference type="Gene3D" id="3.30.428.10">
    <property type="entry name" value="HIT-like"/>
    <property type="match status" value="1"/>
</dbReference>
<dbReference type="PROSITE" id="PS51084">
    <property type="entry name" value="HIT_2"/>
    <property type="match status" value="1"/>
</dbReference>
<dbReference type="EMBL" id="CAJFCI010000040">
    <property type="protein sequence ID" value="CAD5107793.1"/>
    <property type="molecule type" value="Genomic_DNA"/>
</dbReference>
<protein>
    <recommendedName>
        <fullName evidence="4">HIT domain-containing protein</fullName>
    </recommendedName>
</protein>
<accession>A0A7U7EMK1</accession>
<sequence length="143" mass="16258">MSTDCLFCRIANGQVPAHRIYESERVLAFLDIHPIRSGHVQIIPREHFAYYDDLPGEIAAEIMSVGQRLAPILRRRFDVRRVAFLFTGGDIPHAHAHVVPMVAHTDITSRRYIVEDNLTFRDTPRVPDAELAATARMLRESLA</sequence>
<dbReference type="SUPFAM" id="SSF54197">
    <property type="entry name" value="HIT-like"/>
    <property type="match status" value="1"/>
</dbReference>
<feature type="active site" description="Tele-AMP-histidine intermediate" evidence="1">
    <location>
        <position position="95"/>
    </location>
</feature>
<dbReference type="GO" id="GO:0003824">
    <property type="term" value="F:catalytic activity"/>
    <property type="evidence" value="ECO:0007669"/>
    <property type="project" value="InterPro"/>
</dbReference>
<dbReference type="PANTHER" id="PTHR46648:SF1">
    <property type="entry name" value="ADENOSINE 5'-MONOPHOSPHORAMIDASE HNT1"/>
    <property type="match status" value="1"/>
</dbReference>
<organism evidence="5 6">
    <name type="scientific">Zestomonas carbonaria</name>
    <dbReference type="NCBI Taxonomy" id="2762745"/>
    <lineage>
        <taxon>Bacteria</taxon>
        <taxon>Pseudomonadati</taxon>
        <taxon>Pseudomonadota</taxon>
        <taxon>Gammaproteobacteria</taxon>
        <taxon>Pseudomonadales</taxon>
        <taxon>Pseudomonadaceae</taxon>
        <taxon>Zestomonas</taxon>
    </lineage>
</organism>
<dbReference type="RefSeq" id="WP_187671132.1">
    <property type="nucleotide sequence ID" value="NZ_CAJFCI010000040.1"/>
</dbReference>
<evidence type="ECO:0000313" key="6">
    <source>
        <dbReference type="Proteomes" id="UP000583387"/>
    </source>
</evidence>
<dbReference type="InterPro" id="IPR001310">
    <property type="entry name" value="Histidine_triad_HIT"/>
</dbReference>
<feature type="domain" description="HIT" evidence="4">
    <location>
        <begin position="6"/>
        <end position="109"/>
    </location>
</feature>
<keyword evidence="6" id="KW-1185">Reference proteome</keyword>
<evidence type="ECO:0000313" key="5">
    <source>
        <dbReference type="EMBL" id="CAD5107793.1"/>
    </source>
</evidence>
<feature type="short sequence motif" description="Histidine triad motif" evidence="2 3">
    <location>
        <begin position="93"/>
        <end position="97"/>
    </location>
</feature>
<name>A0A7U7EMK1_9GAMM</name>
<proteinExistence type="predicted"/>
<comment type="caution">
    <text evidence="5">The sequence shown here is derived from an EMBL/GenBank/DDBJ whole genome shotgun (WGS) entry which is preliminary data.</text>
</comment>
<evidence type="ECO:0000256" key="2">
    <source>
        <dbReference type="PIRSR" id="PIRSR601310-3"/>
    </source>
</evidence>
<gene>
    <name evidence="5" type="ORF">PSEWESI4_02070</name>
</gene>
<dbReference type="PANTHER" id="PTHR46648">
    <property type="entry name" value="HIT FAMILY PROTEIN 1"/>
    <property type="match status" value="1"/>
</dbReference>
<dbReference type="PRINTS" id="PR00332">
    <property type="entry name" value="HISTRIAD"/>
</dbReference>
<dbReference type="GO" id="GO:0009117">
    <property type="term" value="P:nucleotide metabolic process"/>
    <property type="evidence" value="ECO:0007669"/>
    <property type="project" value="TreeGrafter"/>
</dbReference>
<evidence type="ECO:0000256" key="3">
    <source>
        <dbReference type="PROSITE-ProRule" id="PRU00464"/>
    </source>
</evidence>